<sequence>MTSRINEMEDFSPLQLKEEALNEWISLGFDADTFSLQKLTETWLLQDRKRVEATEEELFRAKQQLVREYHAESTPLRELSRVGKAIAYNITSRFGEATDTFLSHQKPNVRQHAKDARQMSRDTRRYQVLKSAIYEGYRSENMNSVLRQRCNAVKHNGIPRPKTQKQMSIADFDKSIQQLPIIEPRQVVPDTIDHERSSQKTKQIQEEEITRRERNAKFWKEKHDEENILTVTTHRIRSLCRSNSEQKYKSCSLVTDDNLDNLKEYMQGTFPRPQVNIDEEFKRKESKKKVAFEAKSLRKKIDDLNDMLKILSTEHEINAQLFETQSLQLNDIETKQQVIQNIIQGPPRRDPTANEKVELHRLALQKQQCRNQITCLQARSTMLGKKIVAVEKSRTGPIEKLYASQKHEDIGKSNINSSTCCEFPVIVERSIVSPRSRREIYPEDEENSTDLMLGNMKKSSNTLHEYTSVTRKARLCLLEQRLAPIYGANESLRKLSAQRWCLQSIQNSDQEESELLKGRLSENQAHISQKKNSLQRSELCHEIEHFHVIKN</sequence>
<dbReference type="EMBL" id="FR824215">
    <property type="protein sequence ID" value="CCA22850.1"/>
    <property type="molecule type" value="Genomic_DNA"/>
</dbReference>
<name>F0WNF9_9STRA</name>
<reference evidence="1" key="2">
    <citation type="submission" date="2011-02" db="EMBL/GenBank/DDBJ databases">
        <authorList>
            <person name="MacLean D."/>
        </authorList>
    </citation>
    <scope>NUCLEOTIDE SEQUENCE</scope>
</reference>
<proteinExistence type="predicted"/>
<protein>
    <submittedName>
        <fullName evidence="1">AlNc14C170G7984 protein</fullName>
    </submittedName>
</protein>
<evidence type="ECO:0000313" key="1">
    <source>
        <dbReference type="EMBL" id="CCA22850.1"/>
    </source>
</evidence>
<dbReference type="AlphaFoldDB" id="F0WNF9"/>
<gene>
    <name evidence="1" type="primary">AlNc14C170G7984</name>
    <name evidence="1" type="ORF">ALNC14_089930</name>
</gene>
<reference evidence="1" key="1">
    <citation type="journal article" date="2011" name="PLoS Biol.">
        <title>Gene gain and loss during evolution of obligate parasitism in the white rust pathogen of Arabidopsis thaliana.</title>
        <authorList>
            <person name="Kemen E."/>
            <person name="Gardiner A."/>
            <person name="Schultz-Larsen T."/>
            <person name="Kemen A.C."/>
            <person name="Balmuth A.L."/>
            <person name="Robert-Seilaniantz A."/>
            <person name="Bailey K."/>
            <person name="Holub E."/>
            <person name="Studholme D.J."/>
            <person name="Maclean D."/>
            <person name="Jones J.D."/>
        </authorList>
    </citation>
    <scope>NUCLEOTIDE SEQUENCE</scope>
</reference>
<organism evidence="1">
    <name type="scientific">Albugo laibachii Nc14</name>
    <dbReference type="NCBI Taxonomy" id="890382"/>
    <lineage>
        <taxon>Eukaryota</taxon>
        <taxon>Sar</taxon>
        <taxon>Stramenopiles</taxon>
        <taxon>Oomycota</taxon>
        <taxon>Peronosporomycetes</taxon>
        <taxon>Albuginales</taxon>
        <taxon>Albuginaceae</taxon>
        <taxon>Albugo</taxon>
    </lineage>
</organism>
<dbReference type="HOGENOM" id="CLU_494695_0_0_1"/>
<accession>F0WNF9</accession>